<reference evidence="4" key="1">
    <citation type="submission" date="2023-08" db="EMBL/GenBank/DDBJ databases">
        <title>The draft genome of Tsukamurella strandjordii strain 050030.</title>
        <authorList>
            <person name="Zhao F."/>
            <person name="Feng Y."/>
            <person name="Zong Z."/>
        </authorList>
    </citation>
    <scope>NUCLEOTIDE SEQUENCE</scope>
    <source>
        <strain evidence="4">050030</strain>
    </source>
</reference>
<dbReference type="Proteomes" id="UP001178281">
    <property type="component" value="Unassembled WGS sequence"/>
</dbReference>
<evidence type="ECO:0000313" key="4">
    <source>
        <dbReference type="EMBL" id="MDP0400403.1"/>
    </source>
</evidence>
<evidence type="ECO:0000313" key="5">
    <source>
        <dbReference type="Proteomes" id="UP001178281"/>
    </source>
</evidence>
<feature type="transmembrane region" description="Helical" evidence="2">
    <location>
        <begin position="7"/>
        <end position="27"/>
    </location>
</feature>
<feature type="transmembrane region" description="Helical" evidence="2">
    <location>
        <begin position="64"/>
        <end position="80"/>
    </location>
</feature>
<feature type="region of interest" description="Disordered" evidence="1">
    <location>
        <begin position="196"/>
        <end position="473"/>
    </location>
</feature>
<keyword evidence="2" id="KW-0812">Transmembrane</keyword>
<sequence length="473" mass="51953">MLATVPGLPWWGAILTLLAFTAVGPLVSDRFAGSNAGVLSIAVGAVLAVLAVRNRSLFTAMVQPPLVIATAIPAYRWFAMPEPRSTSKILTEVMFPLVSLFPWMFWITVVVVAIGAARLVLYRRLTAAARTAQRSSQPSTGRTTAKAGAKAAGATGTAAKRGDDRTPESTGLPLGERLRAAFARFRTPAAAAAPAAALAAPGGTAGRTERHQSRAASSAPRSARRPARDAVDPVPPRATPRREEPAAPSTQRNRVVRPDSVLPPRPPVARPDAEDRRTDSGRQPRPRPLTDGPLVARRDPLRERDVREPREAPRRVQRDAPRPPRFRDADRDAVAAREPQSGPRRAIPRPESRDYRREARDLDRARDVEPPSKPRAERERPRLPRDDYASLPRVSGGRAAQPDLPSLSRDADRPGRRGQDAPSLPGKYEHYRAPRYRPVQDEKPVETDYRADFEDDGSSGSVPRQIRRHRYKD</sequence>
<gene>
    <name evidence="4" type="ORF">Q7X28_20995</name>
</gene>
<dbReference type="Pfam" id="PF20177">
    <property type="entry name" value="DUF6542"/>
    <property type="match status" value="1"/>
</dbReference>
<comment type="caution">
    <text evidence="4">The sequence shown here is derived from an EMBL/GenBank/DDBJ whole genome shotgun (WGS) entry which is preliminary data.</text>
</comment>
<name>A0AA90SNP9_9ACTN</name>
<evidence type="ECO:0000256" key="1">
    <source>
        <dbReference type="SAM" id="MobiDB-lite"/>
    </source>
</evidence>
<feature type="domain" description="DUF6542" evidence="3">
    <location>
        <begin position="7"/>
        <end position="124"/>
    </location>
</feature>
<accession>A0AA90SNP9</accession>
<feature type="transmembrane region" description="Helical" evidence="2">
    <location>
        <begin position="33"/>
        <end position="52"/>
    </location>
</feature>
<protein>
    <recommendedName>
        <fullName evidence="3">DUF6542 domain-containing protein</fullName>
    </recommendedName>
</protein>
<feature type="compositionally biased region" description="Low complexity" evidence="1">
    <location>
        <begin position="131"/>
        <end position="159"/>
    </location>
</feature>
<evidence type="ECO:0000259" key="3">
    <source>
        <dbReference type="Pfam" id="PF20177"/>
    </source>
</evidence>
<evidence type="ECO:0000256" key="2">
    <source>
        <dbReference type="SAM" id="Phobius"/>
    </source>
</evidence>
<dbReference type="EMBL" id="JAUTIX010000009">
    <property type="protein sequence ID" value="MDP0400403.1"/>
    <property type="molecule type" value="Genomic_DNA"/>
</dbReference>
<organism evidence="4 5">
    <name type="scientific">Tsukamurella strandjordii</name>
    <dbReference type="NCBI Taxonomy" id="147577"/>
    <lineage>
        <taxon>Bacteria</taxon>
        <taxon>Bacillati</taxon>
        <taxon>Actinomycetota</taxon>
        <taxon>Actinomycetes</taxon>
        <taxon>Mycobacteriales</taxon>
        <taxon>Tsukamurellaceae</taxon>
        <taxon>Tsukamurella</taxon>
    </lineage>
</organism>
<keyword evidence="2" id="KW-1133">Transmembrane helix</keyword>
<feature type="transmembrane region" description="Helical" evidence="2">
    <location>
        <begin position="100"/>
        <end position="121"/>
    </location>
</feature>
<feature type="region of interest" description="Disordered" evidence="1">
    <location>
        <begin position="131"/>
        <end position="174"/>
    </location>
</feature>
<dbReference type="RefSeq" id="WP_305112803.1">
    <property type="nucleotide sequence ID" value="NZ_JAUTIX010000009.1"/>
</dbReference>
<dbReference type="InterPro" id="IPR046672">
    <property type="entry name" value="DUF6542"/>
</dbReference>
<feature type="compositionally biased region" description="Basic and acidic residues" evidence="1">
    <location>
        <begin position="348"/>
        <end position="388"/>
    </location>
</feature>
<keyword evidence="5" id="KW-1185">Reference proteome</keyword>
<keyword evidence="2" id="KW-0472">Membrane</keyword>
<feature type="compositionally biased region" description="Basic and acidic residues" evidence="1">
    <location>
        <begin position="296"/>
        <end position="335"/>
    </location>
</feature>
<feature type="compositionally biased region" description="Basic and acidic residues" evidence="1">
    <location>
        <begin position="409"/>
        <end position="419"/>
    </location>
</feature>
<proteinExistence type="predicted"/>
<feature type="compositionally biased region" description="Basic and acidic residues" evidence="1">
    <location>
        <begin position="271"/>
        <end position="282"/>
    </location>
</feature>
<dbReference type="AlphaFoldDB" id="A0AA90SNP9"/>
<feature type="compositionally biased region" description="Basic and acidic residues" evidence="1">
    <location>
        <begin position="427"/>
        <end position="452"/>
    </location>
</feature>